<evidence type="ECO:0000313" key="6">
    <source>
        <dbReference type="Proteomes" id="UP000755585"/>
    </source>
</evidence>
<feature type="chain" id="PRO_5045638940" evidence="3">
    <location>
        <begin position="29"/>
        <end position="396"/>
    </location>
</feature>
<name>A0ABS4UW02_9ACTN</name>
<keyword evidence="1 3" id="KW-0732">Signal</keyword>
<proteinExistence type="predicted"/>
<dbReference type="Gene3D" id="3.40.190.10">
    <property type="entry name" value="Periplasmic binding protein-like II"/>
    <property type="match status" value="2"/>
</dbReference>
<gene>
    <name evidence="5" type="ORF">JOF29_006939</name>
</gene>
<protein>
    <submittedName>
        <fullName evidence="5">Phosphate transport system substrate-binding protein</fullName>
    </submittedName>
</protein>
<dbReference type="EMBL" id="JAGINT010000002">
    <property type="protein sequence ID" value="MBP2355829.1"/>
    <property type="molecule type" value="Genomic_DNA"/>
</dbReference>
<dbReference type="SUPFAM" id="SSF53850">
    <property type="entry name" value="Periplasmic binding protein-like II"/>
    <property type="match status" value="1"/>
</dbReference>
<reference evidence="5 6" key="1">
    <citation type="submission" date="2021-03" db="EMBL/GenBank/DDBJ databases">
        <title>Sequencing the genomes of 1000 actinobacteria strains.</title>
        <authorList>
            <person name="Klenk H.-P."/>
        </authorList>
    </citation>
    <scope>NUCLEOTIDE SEQUENCE [LARGE SCALE GENOMIC DNA]</scope>
    <source>
        <strain evidence="5 6">DSM 18824</strain>
    </source>
</reference>
<feature type="domain" description="PBP" evidence="4">
    <location>
        <begin position="98"/>
        <end position="365"/>
    </location>
</feature>
<dbReference type="RefSeq" id="WP_209698440.1">
    <property type="nucleotide sequence ID" value="NZ_BAAAVU010000005.1"/>
</dbReference>
<evidence type="ECO:0000256" key="3">
    <source>
        <dbReference type="SAM" id="SignalP"/>
    </source>
</evidence>
<evidence type="ECO:0000259" key="4">
    <source>
        <dbReference type="Pfam" id="PF12849"/>
    </source>
</evidence>
<feature type="signal peptide" evidence="3">
    <location>
        <begin position="1"/>
        <end position="28"/>
    </location>
</feature>
<dbReference type="PANTHER" id="PTHR30570">
    <property type="entry name" value="PERIPLASMIC PHOSPHATE BINDING COMPONENT OF PHOSPHATE ABC TRANSPORTER"/>
    <property type="match status" value="1"/>
</dbReference>
<evidence type="ECO:0000256" key="1">
    <source>
        <dbReference type="ARBA" id="ARBA00022729"/>
    </source>
</evidence>
<evidence type="ECO:0000256" key="2">
    <source>
        <dbReference type="SAM" id="MobiDB-lite"/>
    </source>
</evidence>
<comment type="caution">
    <text evidence="5">The sequence shown here is derived from an EMBL/GenBank/DDBJ whole genome shotgun (WGS) entry which is preliminary data.</text>
</comment>
<sequence length="396" mass="43414">MRQRPVRLATILVTCAALTAAGAVSALAVPDLNAKELTIWAVAPQQTVTKQTDEQDKYNQAHGRPTPTPELLQPTLDSSLAAYKPLGKNKLSGTYNCGASDVLAALSKDWVKEFTQLYPKVKINLDPPYAGSLGALALIDGKLDCVFVSRELKPSDDVAFRAKFGYGPTSIPISGGSYRHFGFLDSMGFVVNAANPVNRLSFDQLDRLLSTTHNRGGTPIRTWGDLGLTGEWKDKPIHIYGIQPWNGFEEFVRERVLDYNGNRGEWRAAGTDPQVSWDTTVFKQAEHVGKDPYGIAYTGMAYVDQPVKVLSLSNHDNDPAYAPTYENVASAQYPLSRLVYLNLNKAPGRAMDPVMKELIKFVISKQGQRVVGNQGVFLPLRGFQSAASAQQLRSLP</sequence>
<dbReference type="Proteomes" id="UP000755585">
    <property type="component" value="Unassembled WGS sequence"/>
</dbReference>
<accession>A0ABS4UW02</accession>
<evidence type="ECO:0000313" key="5">
    <source>
        <dbReference type="EMBL" id="MBP2355829.1"/>
    </source>
</evidence>
<dbReference type="PANTHER" id="PTHR30570:SF6">
    <property type="entry name" value="PHOSPHATE-BINDING PROTEIN PSTS"/>
    <property type="match status" value="1"/>
</dbReference>
<dbReference type="InterPro" id="IPR050811">
    <property type="entry name" value="Phosphate_ABC_transporter"/>
</dbReference>
<organism evidence="5 6">
    <name type="scientific">Kribbella aluminosa</name>
    <dbReference type="NCBI Taxonomy" id="416017"/>
    <lineage>
        <taxon>Bacteria</taxon>
        <taxon>Bacillati</taxon>
        <taxon>Actinomycetota</taxon>
        <taxon>Actinomycetes</taxon>
        <taxon>Propionibacteriales</taxon>
        <taxon>Kribbellaceae</taxon>
        <taxon>Kribbella</taxon>
    </lineage>
</organism>
<dbReference type="Pfam" id="PF12849">
    <property type="entry name" value="PBP_like_2"/>
    <property type="match status" value="1"/>
</dbReference>
<keyword evidence="6" id="KW-1185">Reference proteome</keyword>
<dbReference type="InterPro" id="IPR024370">
    <property type="entry name" value="PBP_domain"/>
</dbReference>
<feature type="region of interest" description="Disordered" evidence="2">
    <location>
        <begin position="50"/>
        <end position="69"/>
    </location>
</feature>